<name>A0ABQ8K3D2_9APHY</name>
<gene>
    <name evidence="2" type="ORF">C8Q71DRAFT_850864</name>
</gene>
<feature type="compositionally biased region" description="Basic and acidic residues" evidence="1">
    <location>
        <begin position="317"/>
        <end position="340"/>
    </location>
</feature>
<feature type="compositionally biased region" description="Basic and acidic residues" evidence="1">
    <location>
        <begin position="715"/>
        <end position="899"/>
    </location>
</feature>
<organism evidence="2 3">
    <name type="scientific">Rhodofomes roseus</name>
    <dbReference type="NCBI Taxonomy" id="34475"/>
    <lineage>
        <taxon>Eukaryota</taxon>
        <taxon>Fungi</taxon>
        <taxon>Dikarya</taxon>
        <taxon>Basidiomycota</taxon>
        <taxon>Agaricomycotina</taxon>
        <taxon>Agaricomycetes</taxon>
        <taxon>Polyporales</taxon>
        <taxon>Rhodofomes</taxon>
    </lineage>
</organism>
<feature type="compositionally biased region" description="Basic and acidic residues" evidence="1">
    <location>
        <begin position="907"/>
        <end position="916"/>
    </location>
</feature>
<dbReference type="RefSeq" id="XP_047774298.1">
    <property type="nucleotide sequence ID" value="XM_047926739.1"/>
</dbReference>
<feature type="region of interest" description="Disordered" evidence="1">
    <location>
        <begin position="130"/>
        <end position="434"/>
    </location>
</feature>
<dbReference type="PANTHER" id="PTHR18867:SF12">
    <property type="entry name" value="DNA REPAIR PROTEIN RAD50"/>
    <property type="match status" value="1"/>
</dbReference>
<feature type="compositionally biased region" description="Basic and acidic residues" evidence="1">
    <location>
        <begin position="1072"/>
        <end position="1082"/>
    </location>
</feature>
<accession>A0ABQ8K3D2</accession>
<dbReference type="EMBL" id="JADCUA010000027">
    <property type="protein sequence ID" value="KAH9831137.1"/>
    <property type="molecule type" value="Genomic_DNA"/>
</dbReference>
<feature type="compositionally biased region" description="Polar residues" evidence="1">
    <location>
        <begin position="146"/>
        <end position="162"/>
    </location>
</feature>
<feature type="compositionally biased region" description="Polar residues" evidence="1">
    <location>
        <begin position="925"/>
        <end position="938"/>
    </location>
</feature>
<protein>
    <recommendedName>
        <fullName evidence="4">J domain-containing protein</fullName>
    </recommendedName>
</protein>
<feature type="compositionally biased region" description="Low complexity" evidence="1">
    <location>
        <begin position="1023"/>
        <end position="1037"/>
    </location>
</feature>
<dbReference type="GeneID" id="72007471"/>
<evidence type="ECO:0000313" key="2">
    <source>
        <dbReference type="EMBL" id="KAH9831137.1"/>
    </source>
</evidence>
<feature type="region of interest" description="Disordered" evidence="1">
    <location>
        <begin position="466"/>
        <end position="532"/>
    </location>
</feature>
<evidence type="ECO:0008006" key="4">
    <source>
        <dbReference type="Google" id="ProtNLM"/>
    </source>
</evidence>
<proteinExistence type="predicted"/>
<keyword evidence="3" id="KW-1185">Reference proteome</keyword>
<feature type="compositionally biased region" description="Low complexity" evidence="1">
    <location>
        <begin position="289"/>
        <end position="299"/>
    </location>
</feature>
<dbReference type="Proteomes" id="UP000814176">
    <property type="component" value="Unassembled WGS sequence"/>
</dbReference>
<comment type="caution">
    <text evidence="2">The sequence shown here is derived from an EMBL/GenBank/DDBJ whole genome shotgun (WGS) entry which is preliminary data.</text>
</comment>
<feature type="compositionally biased region" description="Polar residues" evidence="1">
    <location>
        <begin position="270"/>
        <end position="281"/>
    </location>
</feature>
<feature type="compositionally biased region" description="Basic and acidic residues" evidence="1">
    <location>
        <begin position="503"/>
        <end position="513"/>
    </location>
</feature>
<feature type="compositionally biased region" description="Low complexity" evidence="1">
    <location>
        <begin position="939"/>
        <end position="1007"/>
    </location>
</feature>
<evidence type="ECO:0000256" key="1">
    <source>
        <dbReference type="SAM" id="MobiDB-lite"/>
    </source>
</evidence>
<evidence type="ECO:0000313" key="3">
    <source>
        <dbReference type="Proteomes" id="UP000814176"/>
    </source>
</evidence>
<feature type="compositionally biased region" description="Polar residues" evidence="1">
    <location>
        <begin position="185"/>
        <end position="196"/>
    </location>
</feature>
<feature type="region of interest" description="Disordered" evidence="1">
    <location>
        <begin position="551"/>
        <end position="689"/>
    </location>
</feature>
<sequence length="1208" mass="137166">MATLAMPTLLSSIEEQSVSSPLVTSEGVDPDFDADLRAKIQEGLRHLVEGAKADRDVQLQSRDLSDAECENIIRRFDDEMKSVRRLAEEQYQQIMARVKAEREWTEGTPAPELLVQEQQAILDAIMRQHAVRPRRPPSPRPRSSSDASSVADNQRGEQSARSSRAEKLTAASEDDGERPPERSRSSYGRQPATPSGSIRGGVPQPVSGISAYFNGPMYGGPSDADVAEPGRGSVSRRPSQASMPKVSRQEIWIPPNTPDEARPASHTLAHASSDSPVVPQSTRRESFASSGGRLSRSGSIQSNVVQTDPDLPPSTHVPRERDVPEDHWQPSARAREKQREAQPQLVRPRVSADITSRRNDDRAPAVPSPAWSQFSADGQYPFSAHAGSSMDYSPSPTERRGIPIVQGSSRSSSMHQGSPESLRPHPARAATKSSWSYDYSPLAAGPYASQSLQSNLATGPRALATKRSFTVDDDLRPAQGSPIMRTYGRRDSTGSRSVRSQRSKPDMYGRHLGDGSNLSPLPSDDSGMDGFAIDWDDSEYGVEAFERREEDLKLDRRAEELQRRDVEVRQREEDVRRKEDDVRNMEEDAKKKDADARRREDKVREREHQVRKWEEEARQLEDEARKLDAAAIKREEDVRQREDEARRRDREAKRREDESRRVEDAARRKEEDAKQREDEVKRMDEEVRQRAQVVGVLEEELRVRRGELDLREEELRHKESDIRRREEELQRSESDIQHREEELKAKELGIRSLEEDMHRQLDDAQRLEAESLAERTREDEENRRRAEASRQAERARVESRARAEAQETERVRVERARREAQEAQETRRLAEARRAKEEETRRREEARRLEAQRLEEARQREAVQRQEVEAEARRRAEVAQRESAERPNGDRDEAPRPDSDLNVNDPDLIREQEVLWRKYGRNRNDSLSSDGSPRSTTFASASQSSAPRNIPGRTGSTATSASADRSSTASSSSYGSTSGFSSFSGHSSTSTYTQASSATPTSTPTPSVKQTRGGWKPAGAPPTSATTGQQPSASSSSLPPPTPQEEEEWKRRQREHARQQAEKFQRMQEAAEQERYARSAKPLSREEVVKVFEEHERRWSRLATLDLLTWYSFPWPILQRANSPEELTVQAIHAYVLSPHHPNEKNKSAKDLIKDYIKRWHPDRFETKFLPKVREDDREKVKEGAGVVARNLNEMLTRQSSALHDFAT</sequence>
<reference evidence="2 3" key="1">
    <citation type="journal article" date="2021" name="Environ. Microbiol.">
        <title>Gene family expansions and transcriptome signatures uncover fungal adaptations to wood decay.</title>
        <authorList>
            <person name="Hage H."/>
            <person name="Miyauchi S."/>
            <person name="Viragh M."/>
            <person name="Drula E."/>
            <person name="Min B."/>
            <person name="Chaduli D."/>
            <person name="Navarro D."/>
            <person name="Favel A."/>
            <person name="Norest M."/>
            <person name="Lesage-Meessen L."/>
            <person name="Balint B."/>
            <person name="Merenyi Z."/>
            <person name="de Eugenio L."/>
            <person name="Morin E."/>
            <person name="Martinez A.T."/>
            <person name="Baldrian P."/>
            <person name="Stursova M."/>
            <person name="Martinez M.J."/>
            <person name="Novotny C."/>
            <person name="Magnuson J.K."/>
            <person name="Spatafora J.W."/>
            <person name="Maurice S."/>
            <person name="Pangilinan J."/>
            <person name="Andreopoulos W."/>
            <person name="LaButti K."/>
            <person name="Hundley H."/>
            <person name="Na H."/>
            <person name="Kuo A."/>
            <person name="Barry K."/>
            <person name="Lipzen A."/>
            <person name="Henrissat B."/>
            <person name="Riley R."/>
            <person name="Ahrendt S."/>
            <person name="Nagy L.G."/>
            <person name="Grigoriev I.V."/>
            <person name="Martin F."/>
            <person name="Rosso M.N."/>
        </authorList>
    </citation>
    <scope>NUCLEOTIDE SEQUENCE [LARGE SCALE GENOMIC DNA]</scope>
    <source>
        <strain evidence="2 3">CIRM-BRFM 1785</strain>
    </source>
</reference>
<feature type="region of interest" description="Disordered" evidence="1">
    <location>
        <begin position="715"/>
        <end position="1082"/>
    </location>
</feature>
<feature type="compositionally biased region" description="Basic and acidic residues" evidence="1">
    <location>
        <begin position="1056"/>
        <end position="1066"/>
    </location>
</feature>
<dbReference type="PANTHER" id="PTHR18867">
    <property type="entry name" value="RAD50"/>
    <property type="match status" value="1"/>
</dbReference>